<gene>
    <name evidence="1" type="ORF">MANES_14G154100</name>
</gene>
<dbReference type="Pfam" id="PF05097">
    <property type="entry name" value="DUF688"/>
    <property type="match status" value="1"/>
</dbReference>
<accession>A0A2C9UM12</accession>
<dbReference type="AlphaFoldDB" id="A0A2C9UM12"/>
<evidence type="ECO:0000313" key="1">
    <source>
        <dbReference type="EMBL" id="OAY31945.1"/>
    </source>
</evidence>
<dbReference type="EMBL" id="CM004400">
    <property type="protein sequence ID" value="OAY31945.1"/>
    <property type="molecule type" value="Genomic_DNA"/>
</dbReference>
<proteinExistence type="predicted"/>
<protein>
    <submittedName>
        <fullName evidence="1">Uncharacterized protein</fullName>
    </submittedName>
</protein>
<sequence>MGVKQIIIRSERDEKKISDLCELDPAFYKKIISRSSSARHARQNSTSRFPGKIPFRWELQPGKPRDASSIEIQTPIRFPPAVHSLTIPKPCLPPTGPKAFFLRNIKTVKKITSLQIGKSLTVPRLSKKISNINLKEAKEYFLKNIKKMETVKNVFHAKRVGKKSREIEGKNDDGDDVRFSNFDEFVPPFPSFDSSVSSSSSLRKSSAWSSMRSPVKSSAFSSISSSSSSSLSSSSSSSLQYCAVKSPKTLRIWSSRKGIVKMRVECRKENQ</sequence>
<name>A0A2C9UM12_MANES</name>
<reference evidence="1" key="1">
    <citation type="submission" date="2016-02" db="EMBL/GenBank/DDBJ databases">
        <title>WGS assembly of Manihot esculenta.</title>
        <authorList>
            <person name="Bredeson J.V."/>
            <person name="Prochnik S.E."/>
            <person name="Lyons J.B."/>
            <person name="Schmutz J."/>
            <person name="Grimwood J."/>
            <person name="Vrebalov J."/>
            <person name="Bart R.S."/>
            <person name="Amuge T."/>
            <person name="Ferguson M.E."/>
            <person name="Green R."/>
            <person name="Putnam N."/>
            <person name="Stites J."/>
            <person name="Rounsley S."/>
            <person name="Rokhsar D.S."/>
        </authorList>
    </citation>
    <scope>NUCLEOTIDE SEQUENCE [LARGE SCALE GENOMIC DNA]</scope>
    <source>
        <tissue evidence="1">Leaf</tissue>
    </source>
</reference>
<dbReference type="InterPro" id="IPR007789">
    <property type="entry name" value="DUF688"/>
</dbReference>
<organism evidence="1">
    <name type="scientific">Manihot esculenta</name>
    <name type="common">Cassava</name>
    <name type="synonym">Jatropha manihot</name>
    <dbReference type="NCBI Taxonomy" id="3983"/>
    <lineage>
        <taxon>Eukaryota</taxon>
        <taxon>Viridiplantae</taxon>
        <taxon>Streptophyta</taxon>
        <taxon>Embryophyta</taxon>
        <taxon>Tracheophyta</taxon>
        <taxon>Spermatophyta</taxon>
        <taxon>Magnoliopsida</taxon>
        <taxon>eudicotyledons</taxon>
        <taxon>Gunneridae</taxon>
        <taxon>Pentapetalae</taxon>
        <taxon>rosids</taxon>
        <taxon>fabids</taxon>
        <taxon>Malpighiales</taxon>
        <taxon>Euphorbiaceae</taxon>
        <taxon>Crotonoideae</taxon>
        <taxon>Manihoteae</taxon>
        <taxon>Manihot</taxon>
    </lineage>
</organism>